<evidence type="ECO:0000259" key="5">
    <source>
        <dbReference type="SMART" id="SM00382"/>
    </source>
</evidence>
<dbReference type="SMART" id="SM00382">
    <property type="entry name" value="AAA"/>
    <property type="match status" value="2"/>
</dbReference>
<dbReference type="AlphaFoldDB" id="A0A261XY65"/>
<dbReference type="Gene3D" id="1.10.8.60">
    <property type="match status" value="2"/>
</dbReference>
<keyword evidence="7" id="KW-1185">Reference proteome</keyword>
<dbReference type="PANTHER" id="PTHR23077">
    <property type="entry name" value="AAA-FAMILY ATPASE"/>
    <property type="match status" value="1"/>
</dbReference>
<dbReference type="OrthoDB" id="5421at2759"/>
<sequence length="637" mass="70728">MLCPWLDHYEQCPTAKEIVLCPLNEDSALTEIITAKNDPSPRRVHFVRSALRQLNGSLVHVNSRVRLHIAGRMMSFRVASIDQNAAGGMILVQKDTTVIKFQEPDRQVETTKARLNNRIQSRLRDFLEDAFNENSAYGQLGIERRKTAVLYGVSGAGKSHELRQACQAAGAKMYEPSMTQLMALDMDMEESVYKTVNPISRCFQLALTHEPAVIAIDNFDMLSTSGGEEHNFRQKAASIILSELQALPKKNQIAVVGIADKKPQLSHIFRDKDLFQFTISLPVPDKLQRIAVLRNLLVNLNIDVEMDDESFVATLAQQTPGFVPRDLVRLISAAKLRALRRGREAEIESIEHGISHLSLAGSKDAAGFDDLSNEMSRMTLESGSNSRSVPLRQQDFEYALSITQPSQRIGQASTLPIRAWDSIGGYATIKKEIKQIVLSPLQQPEAYKRLGVKASSGLLLYGPSGCGKTVLAQALASESSINVIVVNGPEVFSKYLGESERTLRQYFETARALTPSILFFDEMESIGAKRDMSDSSGSNGISDRLLSTLLNEMDGIEERQDVFVIGCSNRPDKLDDAILRPGRLDRLLYVGLPTLEDRLEILHLLAMKTPCGDDLDLNEVARQTENYTGADLQILIR</sequence>
<dbReference type="GO" id="GO:0005524">
    <property type="term" value="F:ATP binding"/>
    <property type="evidence" value="ECO:0007669"/>
    <property type="project" value="UniProtKB-KW"/>
</dbReference>
<dbReference type="GO" id="GO:0016887">
    <property type="term" value="F:ATP hydrolysis activity"/>
    <property type="evidence" value="ECO:0007669"/>
    <property type="project" value="InterPro"/>
</dbReference>
<proteinExistence type="inferred from homology"/>
<dbReference type="Pfam" id="PF00004">
    <property type="entry name" value="AAA"/>
    <property type="match status" value="2"/>
</dbReference>
<organism evidence="6 7">
    <name type="scientific">Bifiguratus adelaidae</name>
    <dbReference type="NCBI Taxonomy" id="1938954"/>
    <lineage>
        <taxon>Eukaryota</taxon>
        <taxon>Fungi</taxon>
        <taxon>Fungi incertae sedis</taxon>
        <taxon>Mucoromycota</taxon>
        <taxon>Mucoromycotina</taxon>
        <taxon>Endogonomycetes</taxon>
        <taxon>Endogonales</taxon>
        <taxon>Endogonales incertae sedis</taxon>
        <taxon>Bifiguratus</taxon>
    </lineage>
</organism>
<evidence type="ECO:0000256" key="1">
    <source>
        <dbReference type="ARBA" id="ARBA00006914"/>
    </source>
</evidence>
<evidence type="ECO:0000313" key="7">
    <source>
        <dbReference type="Proteomes" id="UP000242875"/>
    </source>
</evidence>
<dbReference type="InterPro" id="IPR003593">
    <property type="entry name" value="AAA+_ATPase"/>
</dbReference>
<dbReference type="Pfam" id="PF17862">
    <property type="entry name" value="AAA_lid_3"/>
    <property type="match status" value="2"/>
</dbReference>
<comment type="similarity">
    <text evidence="1 4">Belongs to the AAA ATPase family.</text>
</comment>
<evidence type="ECO:0000256" key="2">
    <source>
        <dbReference type="ARBA" id="ARBA00022741"/>
    </source>
</evidence>
<dbReference type="Gene3D" id="3.40.50.300">
    <property type="entry name" value="P-loop containing nucleotide triphosphate hydrolases"/>
    <property type="match status" value="2"/>
</dbReference>
<feature type="domain" description="AAA+ ATPase" evidence="5">
    <location>
        <begin position="454"/>
        <end position="594"/>
    </location>
</feature>
<dbReference type="SUPFAM" id="SSF52540">
    <property type="entry name" value="P-loop containing nucleoside triphosphate hydrolases"/>
    <property type="match status" value="2"/>
</dbReference>
<dbReference type="Proteomes" id="UP000242875">
    <property type="component" value="Unassembled WGS sequence"/>
</dbReference>
<dbReference type="PROSITE" id="PS00674">
    <property type="entry name" value="AAA"/>
    <property type="match status" value="1"/>
</dbReference>
<dbReference type="InterPro" id="IPR050168">
    <property type="entry name" value="AAA_ATPase_domain"/>
</dbReference>
<dbReference type="InterPro" id="IPR027417">
    <property type="entry name" value="P-loop_NTPase"/>
</dbReference>
<dbReference type="PANTHER" id="PTHR23077:SF171">
    <property type="entry name" value="NUCLEAR VALOSIN-CONTAINING PROTEIN-LIKE"/>
    <property type="match status" value="1"/>
</dbReference>
<evidence type="ECO:0000256" key="3">
    <source>
        <dbReference type="ARBA" id="ARBA00022840"/>
    </source>
</evidence>
<dbReference type="FunFam" id="3.40.50.300:FF:000661">
    <property type="entry name" value="calmodulin-interacting protein 111 isoform X1"/>
    <property type="match status" value="1"/>
</dbReference>
<keyword evidence="3 4" id="KW-0067">ATP-binding</keyword>
<protein>
    <recommendedName>
        <fullName evidence="5">AAA+ ATPase domain-containing protein</fullName>
    </recommendedName>
</protein>
<dbReference type="EMBL" id="MVBO01000092">
    <property type="protein sequence ID" value="OZJ03316.1"/>
    <property type="molecule type" value="Genomic_DNA"/>
</dbReference>
<reference evidence="6 7" key="1">
    <citation type="journal article" date="2017" name="Mycologia">
        <title>Bifiguratus adelaidae, gen. et sp. nov., a new member of Mucoromycotina in endophytic and soil-dwelling habitats.</title>
        <authorList>
            <person name="Torres-Cruz T.J."/>
            <person name="Billingsley Tobias T.L."/>
            <person name="Almatruk M."/>
            <person name="Hesse C."/>
            <person name="Kuske C.R."/>
            <person name="Desiro A."/>
            <person name="Benucci G.M."/>
            <person name="Bonito G."/>
            <person name="Stajich J.E."/>
            <person name="Dunlap C."/>
            <person name="Arnold A.E."/>
            <person name="Porras-Alfaro A."/>
        </authorList>
    </citation>
    <scope>NUCLEOTIDE SEQUENCE [LARGE SCALE GENOMIC DNA]</scope>
    <source>
        <strain evidence="6 7">AZ0501</strain>
    </source>
</reference>
<name>A0A261XY65_9FUNG</name>
<evidence type="ECO:0000256" key="4">
    <source>
        <dbReference type="RuleBase" id="RU003651"/>
    </source>
</evidence>
<accession>A0A261XY65</accession>
<comment type="caution">
    <text evidence="6">The sequence shown here is derived from an EMBL/GenBank/DDBJ whole genome shotgun (WGS) entry which is preliminary data.</text>
</comment>
<evidence type="ECO:0000313" key="6">
    <source>
        <dbReference type="EMBL" id="OZJ03316.1"/>
    </source>
</evidence>
<feature type="domain" description="AAA+ ATPase" evidence="5">
    <location>
        <begin position="144"/>
        <end position="285"/>
    </location>
</feature>
<dbReference type="InterPro" id="IPR041569">
    <property type="entry name" value="AAA_lid_3"/>
</dbReference>
<dbReference type="InterPro" id="IPR003959">
    <property type="entry name" value="ATPase_AAA_core"/>
</dbReference>
<gene>
    <name evidence="6" type="ORF">BZG36_02266</name>
</gene>
<dbReference type="InterPro" id="IPR003960">
    <property type="entry name" value="ATPase_AAA_CS"/>
</dbReference>
<keyword evidence="2 4" id="KW-0547">Nucleotide-binding</keyword>